<feature type="domain" description="GGDEF" evidence="4">
    <location>
        <begin position="181"/>
        <end position="312"/>
    </location>
</feature>
<dbReference type="SMART" id="SM00267">
    <property type="entry name" value="GGDEF"/>
    <property type="match status" value="1"/>
</dbReference>
<dbReference type="EMBL" id="VOLT01000001">
    <property type="protein sequence ID" value="TWX71886.1"/>
    <property type="molecule type" value="Genomic_DNA"/>
</dbReference>
<comment type="cofactor">
    <cofactor evidence="1">
        <name>Mg(2+)</name>
        <dbReference type="ChEBI" id="CHEBI:18420"/>
    </cofactor>
</comment>
<organism evidence="5 6">
    <name type="scientific">Colwellia demingiae</name>
    <dbReference type="NCBI Taxonomy" id="89401"/>
    <lineage>
        <taxon>Bacteria</taxon>
        <taxon>Pseudomonadati</taxon>
        <taxon>Pseudomonadota</taxon>
        <taxon>Gammaproteobacteria</taxon>
        <taxon>Alteromonadales</taxon>
        <taxon>Colwelliaceae</taxon>
        <taxon>Colwellia</taxon>
    </lineage>
</organism>
<dbReference type="NCBIfam" id="TIGR00254">
    <property type="entry name" value="GGDEF"/>
    <property type="match status" value="1"/>
</dbReference>
<reference evidence="5 6" key="1">
    <citation type="submission" date="2019-07" db="EMBL/GenBank/DDBJ databases">
        <title>Genomes of sea-ice associated Colwellia species.</title>
        <authorList>
            <person name="Bowman J.P."/>
        </authorList>
    </citation>
    <scope>NUCLEOTIDE SEQUENCE [LARGE SCALE GENOMIC DNA]</scope>
    <source>
        <strain evidence="5 6">ACAM 459</strain>
    </source>
</reference>
<evidence type="ECO:0000256" key="1">
    <source>
        <dbReference type="ARBA" id="ARBA00001946"/>
    </source>
</evidence>
<dbReference type="PANTHER" id="PTHR45138">
    <property type="entry name" value="REGULATORY COMPONENTS OF SENSORY TRANSDUCTION SYSTEM"/>
    <property type="match status" value="1"/>
</dbReference>
<dbReference type="RefSeq" id="WP_146782413.1">
    <property type="nucleotide sequence ID" value="NZ_VOLT01000001.1"/>
</dbReference>
<gene>
    <name evidence="5" type="ORF">ESZ36_01240</name>
</gene>
<dbReference type="Gene3D" id="3.30.450.20">
    <property type="entry name" value="PAS domain"/>
    <property type="match status" value="1"/>
</dbReference>
<dbReference type="InterPro" id="IPR029787">
    <property type="entry name" value="Nucleotide_cyclase"/>
</dbReference>
<evidence type="ECO:0000256" key="3">
    <source>
        <dbReference type="ARBA" id="ARBA00034247"/>
    </source>
</evidence>
<comment type="caution">
    <text evidence="5">The sequence shown here is derived from an EMBL/GenBank/DDBJ whole genome shotgun (WGS) entry which is preliminary data.</text>
</comment>
<dbReference type="InterPro" id="IPR000160">
    <property type="entry name" value="GGDEF_dom"/>
</dbReference>
<dbReference type="EC" id="2.7.7.65" evidence="2"/>
<dbReference type="Gene3D" id="3.30.70.270">
    <property type="match status" value="1"/>
</dbReference>
<protein>
    <recommendedName>
        <fullName evidence="2">diguanylate cyclase</fullName>
        <ecNumber evidence="2">2.7.7.65</ecNumber>
    </recommendedName>
</protein>
<dbReference type="GO" id="GO:0043709">
    <property type="term" value="P:cell adhesion involved in single-species biofilm formation"/>
    <property type="evidence" value="ECO:0007669"/>
    <property type="project" value="TreeGrafter"/>
</dbReference>
<name>A0A5C6QRJ5_9GAMM</name>
<proteinExistence type="predicted"/>
<evidence type="ECO:0000313" key="5">
    <source>
        <dbReference type="EMBL" id="TWX71886.1"/>
    </source>
</evidence>
<dbReference type="InterPro" id="IPR050469">
    <property type="entry name" value="Diguanylate_Cyclase"/>
</dbReference>
<dbReference type="SUPFAM" id="SSF55073">
    <property type="entry name" value="Nucleotide cyclase"/>
    <property type="match status" value="1"/>
</dbReference>
<dbReference type="GO" id="GO:1902201">
    <property type="term" value="P:negative regulation of bacterial-type flagellum-dependent cell motility"/>
    <property type="evidence" value="ECO:0007669"/>
    <property type="project" value="TreeGrafter"/>
</dbReference>
<evidence type="ECO:0000259" key="4">
    <source>
        <dbReference type="PROSITE" id="PS50887"/>
    </source>
</evidence>
<keyword evidence="6" id="KW-1185">Reference proteome</keyword>
<dbReference type="GO" id="GO:0005886">
    <property type="term" value="C:plasma membrane"/>
    <property type="evidence" value="ECO:0007669"/>
    <property type="project" value="TreeGrafter"/>
</dbReference>
<dbReference type="FunFam" id="3.30.70.270:FF:000001">
    <property type="entry name" value="Diguanylate cyclase domain protein"/>
    <property type="match status" value="1"/>
</dbReference>
<dbReference type="Proteomes" id="UP000321822">
    <property type="component" value="Unassembled WGS sequence"/>
</dbReference>
<dbReference type="GO" id="GO:0052621">
    <property type="term" value="F:diguanylate cyclase activity"/>
    <property type="evidence" value="ECO:0007669"/>
    <property type="project" value="UniProtKB-EC"/>
</dbReference>
<dbReference type="OrthoDB" id="9813903at2"/>
<dbReference type="InterPro" id="IPR043128">
    <property type="entry name" value="Rev_trsase/Diguanyl_cyclase"/>
</dbReference>
<comment type="catalytic activity">
    <reaction evidence="3">
        <text>2 GTP = 3',3'-c-di-GMP + 2 diphosphate</text>
        <dbReference type="Rhea" id="RHEA:24898"/>
        <dbReference type="ChEBI" id="CHEBI:33019"/>
        <dbReference type="ChEBI" id="CHEBI:37565"/>
        <dbReference type="ChEBI" id="CHEBI:58805"/>
        <dbReference type="EC" id="2.7.7.65"/>
    </reaction>
</comment>
<dbReference type="PANTHER" id="PTHR45138:SF9">
    <property type="entry name" value="DIGUANYLATE CYCLASE DGCM-RELATED"/>
    <property type="match status" value="1"/>
</dbReference>
<dbReference type="Pfam" id="PF00990">
    <property type="entry name" value="GGDEF"/>
    <property type="match status" value="1"/>
</dbReference>
<dbReference type="AlphaFoldDB" id="A0A5C6QRJ5"/>
<dbReference type="PROSITE" id="PS50887">
    <property type="entry name" value="GGDEF"/>
    <property type="match status" value="1"/>
</dbReference>
<dbReference type="CDD" id="cd01949">
    <property type="entry name" value="GGDEF"/>
    <property type="match status" value="1"/>
</dbReference>
<sequence length="312" mass="35461">MKSKTKSSSELDANEFEEVLTLFFNALPDPIFVIDQTGFVIKQLGGNANEIYPFLYPFKDKLEGNNLSTLLPSHLFSTFMDTINKTINDDSLTCVDFEIANEGNILGIKNQWYQGRVFPLKQRRDDVRVVLWIAINITEQKLLELELKNLAEKDGLTGSYNRRYFTEVIQRSFLLYLRDKLPFCILMLDIDFFKAVNDNFGHDGGDKLLIALTDVFKDSIRDIDLLARYGGEEFIVLLPNTTTQKAMVVAERIRVATQQCNILHDEKSITVTVSIGVSEITVNDTSFENVTKRADIALYTAKTSGRNKVCIE</sequence>
<evidence type="ECO:0000256" key="2">
    <source>
        <dbReference type="ARBA" id="ARBA00012528"/>
    </source>
</evidence>
<evidence type="ECO:0000313" key="6">
    <source>
        <dbReference type="Proteomes" id="UP000321822"/>
    </source>
</evidence>
<accession>A0A5C6QRJ5</accession>